<dbReference type="InterPro" id="IPR045851">
    <property type="entry name" value="AMP-bd_C_sf"/>
</dbReference>
<dbReference type="PROSITE" id="PS00012">
    <property type="entry name" value="PHOSPHOPANTETHEINE"/>
    <property type="match status" value="1"/>
</dbReference>
<dbReference type="FunFam" id="3.40.50.980:FF:000001">
    <property type="entry name" value="Non-ribosomal peptide synthetase"/>
    <property type="match status" value="2"/>
</dbReference>
<dbReference type="SUPFAM" id="SSF52777">
    <property type="entry name" value="CoA-dependent acyltransferases"/>
    <property type="match status" value="6"/>
</dbReference>
<dbReference type="InterPro" id="IPR020459">
    <property type="entry name" value="AMP-binding"/>
</dbReference>
<dbReference type="PANTHER" id="PTHR45527">
    <property type="entry name" value="NONRIBOSOMAL PEPTIDE SYNTHETASE"/>
    <property type="match status" value="1"/>
</dbReference>
<dbReference type="Pfam" id="PF13193">
    <property type="entry name" value="AMP-binding_C"/>
    <property type="match status" value="2"/>
</dbReference>
<dbReference type="FunFam" id="3.40.50.12780:FF:000012">
    <property type="entry name" value="Non-ribosomal peptide synthetase"/>
    <property type="match status" value="2"/>
</dbReference>
<dbReference type="GO" id="GO:0008610">
    <property type="term" value="P:lipid biosynthetic process"/>
    <property type="evidence" value="ECO:0007669"/>
    <property type="project" value="UniProtKB-ARBA"/>
</dbReference>
<dbReference type="GO" id="GO:0031177">
    <property type="term" value="F:phosphopantetheine binding"/>
    <property type="evidence" value="ECO:0007669"/>
    <property type="project" value="InterPro"/>
</dbReference>
<dbReference type="InterPro" id="IPR020806">
    <property type="entry name" value="PKS_PP-bd"/>
</dbReference>
<dbReference type="GO" id="GO:0005737">
    <property type="term" value="C:cytoplasm"/>
    <property type="evidence" value="ECO:0007669"/>
    <property type="project" value="TreeGrafter"/>
</dbReference>
<dbReference type="PRINTS" id="PR00154">
    <property type="entry name" value="AMPBINDING"/>
</dbReference>
<dbReference type="InterPro" id="IPR009081">
    <property type="entry name" value="PP-bd_ACP"/>
</dbReference>
<proteinExistence type="inferred from homology"/>
<dbReference type="CDD" id="cd12117">
    <property type="entry name" value="A_NRPS_Srf_like"/>
    <property type="match status" value="1"/>
</dbReference>
<dbReference type="GO" id="GO:0043041">
    <property type="term" value="P:amino acid activation for nonribosomal peptide biosynthetic process"/>
    <property type="evidence" value="ECO:0007669"/>
    <property type="project" value="TreeGrafter"/>
</dbReference>
<dbReference type="InterPro" id="IPR000873">
    <property type="entry name" value="AMP-dep_synth/lig_dom"/>
</dbReference>
<dbReference type="InterPro" id="IPR010071">
    <property type="entry name" value="AA_adenyl_dom"/>
</dbReference>
<dbReference type="PANTHER" id="PTHR45527:SF1">
    <property type="entry name" value="FATTY ACID SYNTHASE"/>
    <property type="match status" value="1"/>
</dbReference>
<dbReference type="EMBL" id="SLVV01000025">
    <property type="protein sequence ID" value="TCN17537.1"/>
    <property type="molecule type" value="Genomic_DNA"/>
</dbReference>
<accession>A0A4R2AUF3</accession>
<evidence type="ECO:0000256" key="4">
    <source>
        <dbReference type="ARBA" id="ARBA00022553"/>
    </source>
</evidence>
<dbReference type="FunFam" id="1.10.1200.10:FF:000005">
    <property type="entry name" value="Nonribosomal peptide synthetase 1"/>
    <property type="match status" value="2"/>
</dbReference>
<dbReference type="PROSITE" id="PS50075">
    <property type="entry name" value="CARRIER"/>
    <property type="match status" value="2"/>
</dbReference>
<keyword evidence="9" id="KW-1185">Reference proteome</keyword>
<dbReference type="PROSITE" id="PS00455">
    <property type="entry name" value="AMP_BINDING"/>
    <property type="match status" value="2"/>
</dbReference>
<dbReference type="GO" id="GO:0044550">
    <property type="term" value="P:secondary metabolite biosynthetic process"/>
    <property type="evidence" value="ECO:0007669"/>
    <property type="project" value="UniProtKB-ARBA"/>
</dbReference>
<dbReference type="Pfam" id="PF00668">
    <property type="entry name" value="Condensation"/>
    <property type="match status" value="3"/>
</dbReference>
<evidence type="ECO:0000259" key="7">
    <source>
        <dbReference type="PROSITE" id="PS50075"/>
    </source>
</evidence>
<dbReference type="InterPro" id="IPR001242">
    <property type="entry name" value="Condensation_dom"/>
</dbReference>
<dbReference type="InterPro" id="IPR023213">
    <property type="entry name" value="CAT-like_dom_sf"/>
</dbReference>
<comment type="caution">
    <text evidence="8">The sequence shown here is derived from an EMBL/GenBank/DDBJ whole genome shotgun (WGS) entry which is preliminary data.</text>
</comment>
<dbReference type="GO" id="GO:0017000">
    <property type="term" value="P:antibiotic biosynthetic process"/>
    <property type="evidence" value="ECO:0007669"/>
    <property type="project" value="UniProtKB-KW"/>
</dbReference>
<dbReference type="CDD" id="cd19534">
    <property type="entry name" value="E_NRPS"/>
    <property type="match status" value="1"/>
</dbReference>
<evidence type="ECO:0000256" key="3">
    <source>
        <dbReference type="ARBA" id="ARBA00022450"/>
    </source>
</evidence>
<keyword evidence="4" id="KW-0597">Phosphoprotein</keyword>
<dbReference type="Gene3D" id="1.10.1200.10">
    <property type="entry name" value="ACP-like"/>
    <property type="match status" value="2"/>
</dbReference>
<dbReference type="InterPro" id="IPR010060">
    <property type="entry name" value="NRPS_synth"/>
</dbReference>
<dbReference type="Gene3D" id="3.30.300.30">
    <property type="match status" value="2"/>
</dbReference>
<keyword evidence="3" id="KW-0596">Phosphopantetheine</keyword>
<protein>
    <submittedName>
        <fullName evidence="8">Surfactin family lipopeptide synthetase A</fullName>
    </submittedName>
</protein>
<feature type="domain" description="Carrier" evidence="7">
    <location>
        <begin position="1988"/>
        <end position="2062"/>
    </location>
</feature>
<dbReference type="CDD" id="cd19543">
    <property type="entry name" value="DCL_NRPS"/>
    <property type="match status" value="1"/>
</dbReference>
<dbReference type="NCBIfam" id="TIGR01733">
    <property type="entry name" value="AA-adenyl-dom"/>
    <property type="match status" value="2"/>
</dbReference>
<gene>
    <name evidence="8" type="ORF">EV146_1252</name>
</gene>
<dbReference type="Gene3D" id="3.40.50.980">
    <property type="match status" value="4"/>
</dbReference>
<dbReference type="InterPro" id="IPR025110">
    <property type="entry name" value="AMP-bd_C"/>
</dbReference>
<dbReference type="CDD" id="cd19531">
    <property type="entry name" value="LCL_NRPS-like"/>
    <property type="match status" value="1"/>
</dbReference>
<dbReference type="NCBIfam" id="TIGR01720">
    <property type="entry name" value="NRPS-para261"/>
    <property type="match status" value="1"/>
</dbReference>
<dbReference type="Gene3D" id="2.30.38.10">
    <property type="entry name" value="Luciferase, Domain 3"/>
    <property type="match status" value="2"/>
</dbReference>
<dbReference type="InterPro" id="IPR036736">
    <property type="entry name" value="ACP-like_sf"/>
</dbReference>
<organism evidence="8 9">
    <name type="scientific">Mesobacillus foraminis</name>
    <dbReference type="NCBI Taxonomy" id="279826"/>
    <lineage>
        <taxon>Bacteria</taxon>
        <taxon>Bacillati</taxon>
        <taxon>Bacillota</taxon>
        <taxon>Bacilli</taxon>
        <taxon>Bacillales</taxon>
        <taxon>Bacillaceae</taxon>
        <taxon>Mesobacillus</taxon>
    </lineage>
</organism>
<dbReference type="SMART" id="SM00823">
    <property type="entry name" value="PKS_PP"/>
    <property type="match status" value="2"/>
</dbReference>
<dbReference type="InterPro" id="IPR020845">
    <property type="entry name" value="AMP-binding_CS"/>
</dbReference>
<dbReference type="Pfam" id="PF00550">
    <property type="entry name" value="PP-binding"/>
    <property type="match status" value="2"/>
</dbReference>
<dbReference type="Gene3D" id="3.30.559.30">
    <property type="entry name" value="Nonribosomal peptide synthetase, condensation domain"/>
    <property type="match status" value="3"/>
</dbReference>
<name>A0A4R2AUF3_9BACI</name>
<evidence type="ECO:0000313" key="9">
    <source>
        <dbReference type="Proteomes" id="UP000295689"/>
    </source>
</evidence>
<comment type="cofactor">
    <cofactor evidence="1">
        <name>pantetheine 4'-phosphate</name>
        <dbReference type="ChEBI" id="CHEBI:47942"/>
    </cofactor>
</comment>
<dbReference type="Pfam" id="PF00501">
    <property type="entry name" value="AMP-binding"/>
    <property type="match status" value="2"/>
</dbReference>
<dbReference type="InterPro" id="IPR006162">
    <property type="entry name" value="Ppantetheine_attach_site"/>
</dbReference>
<dbReference type="FunFam" id="3.30.300.30:FF:000010">
    <property type="entry name" value="Enterobactin synthetase component F"/>
    <property type="match status" value="1"/>
</dbReference>
<reference evidence="8 9" key="1">
    <citation type="journal article" date="2015" name="Stand. Genomic Sci.">
        <title>Genomic Encyclopedia of Bacterial and Archaeal Type Strains, Phase III: the genomes of soil and plant-associated and newly described type strains.</title>
        <authorList>
            <person name="Whitman W.B."/>
            <person name="Woyke T."/>
            <person name="Klenk H.P."/>
            <person name="Zhou Y."/>
            <person name="Lilburn T.G."/>
            <person name="Beck B.J."/>
            <person name="De Vos P."/>
            <person name="Vandamme P."/>
            <person name="Eisen J.A."/>
            <person name="Garrity G."/>
            <person name="Hugenholtz P."/>
            <person name="Kyrpides N.C."/>
        </authorList>
    </citation>
    <scope>NUCLEOTIDE SEQUENCE [LARGE SCALE GENOMIC DNA]</scope>
    <source>
        <strain evidence="8 9">CV53</strain>
    </source>
</reference>
<evidence type="ECO:0000313" key="8">
    <source>
        <dbReference type="EMBL" id="TCN17537.1"/>
    </source>
</evidence>
<dbReference type="NCBIfam" id="NF003417">
    <property type="entry name" value="PRK04813.1"/>
    <property type="match status" value="2"/>
</dbReference>
<keyword evidence="5" id="KW-0677">Repeat</keyword>
<dbReference type="SUPFAM" id="SSF56801">
    <property type="entry name" value="Acetyl-CoA synthetase-like"/>
    <property type="match status" value="2"/>
</dbReference>
<dbReference type="SUPFAM" id="SSF47336">
    <property type="entry name" value="ACP-like"/>
    <property type="match status" value="2"/>
</dbReference>
<dbReference type="FunFam" id="2.30.38.10:FF:000001">
    <property type="entry name" value="Non-ribosomal peptide synthetase PvdI"/>
    <property type="match status" value="1"/>
</dbReference>
<evidence type="ECO:0000256" key="2">
    <source>
        <dbReference type="ARBA" id="ARBA00006432"/>
    </source>
</evidence>
<comment type="similarity">
    <text evidence="2">Belongs to the ATP-dependent AMP-binding enzyme family.</text>
</comment>
<keyword evidence="6" id="KW-0045">Antibiotic biosynthesis</keyword>
<dbReference type="FunFam" id="3.40.50.980:FF:000002">
    <property type="entry name" value="Enterobactin synthetase component F"/>
    <property type="match status" value="1"/>
</dbReference>
<evidence type="ECO:0000256" key="6">
    <source>
        <dbReference type="ARBA" id="ARBA00023194"/>
    </source>
</evidence>
<feature type="domain" description="Carrier" evidence="7">
    <location>
        <begin position="962"/>
        <end position="1037"/>
    </location>
</feature>
<dbReference type="Gene3D" id="3.30.559.10">
    <property type="entry name" value="Chloramphenicol acetyltransferase-like domain"/>
    <property type="match status" value="3"/>
</dbReference>
<sequence>MFDPSRLKDLYRLSPTQKGMLFHTLKDENNDTYFEQMVFLIEGELHVPFLEESFNRLIEKYDVLRTVFLHSKMKEPTQVVLKERRTSVSYEDISHLDQEEQSLFLTKYKFQDRQKGFNLQSDMLIRLAVLKMGPSRFQMLLSHHHILMDGWCMGIILNDLFKYYAHLKQGVTIPHEKGLPYSTYIQWLEEQDEEEAIRYWSKFLEGYSGVKGLPYTWSAQEPTSFIHKEVHFSFNEEMTRELSELAMSEQVTVNTVFQTIWGIMLQKLNQTDDVVFGSVVSGRPADIPEVEKMVGLFINTIPVRITSTGNDTFQQLMGRTQEKALASNQYDYVSLAEIQGGEQVFDHIIAFENFPVVTDDFEENPEQKLGFRIHGFEAFEQTNYTLSVQIHSGEKISGKIIFNGEAYNSDWMENIPLHLQEIAAQIIGNPEMNIEDIQLMPEKEIKRIIGCNSNVREFPREETIHSLFEGQAEKTPENLALALEGEGLTYKELNEMANQFAHSLLKHGVKRGQTVGLMAERSFAMIASMLGILKAGAAYLPIDPGYPAERIQYMVEDSGTQLVLLQGGSLPGTYGGKVLTVEEALLESDSSNPGRKSGPEDLAYVVYTSGSTGMPKGNLTTHRNVIRTIINNGYLEVEETDRLLQLSNYAFDGSTFDIYAALLHGARLVLVPKDTVTDAVRLSRLIREEQVTVSFMTTALFNTLVDVDLECLKGLRKLLFGGEMVSVKHVRRAYRAMGEGRLIHVYGPTETTVFATACPVTESMCDLHTIPIGRPISNTSGYVVSSSGQLLPEGVPGELAIGGAGVSRGYLNRPDLNHERFVDNPYIPGDVFYKTGDLVRWLPDGNLEYLGRIDQQVKIRGHRVELGELETRLLEFPGVREAHAIAYQDLNGHSYLCAYIVTEGIVQTEEIRGYVAQRLPDYMLPTYIVELEKLPLNPNGKVDKRQLPEPKANMEKEKEYAPPVTETEGVLASLFEDILGVRPVGVHDNFFELGGHSLKAMILSSRIHKQLEAEVPIKAIFSNPTVKQLASIIAASSKNEYRSIKKTSKRPFYPVSAAQKRMYTAQKLEEAKGGTSYNIPIVVEINGNLEIDRVYHAFSSLMNRHESLRTAFLLKDGVLVQEVWEEVELPFKSAQGEPVDLPEIIKGFIKPFDLSKAPLLRVKVVQVSEDRHILMMDMHHIISDGVSTNLLLKDFVELYQGKKLSELRIQYKDFAVWQQEESQVESMKKQELYWLNALSGELPVLELPTDFTRPAIKQFEGETFGFRVDCQLVRRLKEISSEEESTLFMILLAAYNILLSKYSGQEDIIVGSPIAGRNHADLEEVIGVFINVLPLRNQPVGTLTFREFLLQVREQVLQSYENADYPYEELLENLQLQRDFSRNPLFDTMLNLQNIEMKGPEIPGLSFNSYSWDYNNSKYDINLDIAETEQGELYVSVEYSTSLFTRGTMERLKGHFLHLLQQITEDPDQKLGDMVLVTKEEKHQLLNSFNETQRPFPQDKTIHELFEEQVRKTPEHVALEFKEKQLTYRELNARANQLAGFLRERGTGREELVGIMVDRSLEMIVGILGVLKAGGAYVPLDPSYPIERIRYILEDSRIERLLTQSSLNVPDGFTREAILIDQPELYRGACEDLDPVSTADDLAYVIYTSGSTGKPKGVLIEHRGVSNLQLMAETYGIREGSRVLQFASYSFDASVGDIFHTLLSGATLYICDQEVFLSGQEFVRWLEEKSINSIPFIPPSMLKALPYAELRDLHTLSTSGEALPMDLVETWGRNRTFLNAYGPTETVVDATIGECRLGMNKVVIGKPIANKRVYILNKELQLQPIGVPGELFIGGEGIARGYLNRPDMTSERFIVNPYDPEERIYRTGDVVRWLPDGNIEFLGRNDDQVKVRGYRVELGEIETKLMGHASVREAVVVLNDRNLCAYIVSDRDWTGAEIRRYLQEELPGYMIPSYFTRLESLPLTPNGKVDKKALPKPDLWDEGVEYTAPLSEREKLLADVWKEVLRVDRVGIHDNFFELGGDSIKAIQIAARLNESNLKLSMMEMFKNPTIYELSPFLESLLTEAEQTAIEGSVPLTPIQHWFFEQRFEKPEHFNQSMMLFRKEGWEPEKVKNCFRRLSEHHDALRIVFPSGSPAQFNRGTQGMECTVRTFDFRSSNNPAILIEKEANSVQGSIRLADGPLFRLAVFHTAEGDHLLIVIHHLIIDGVSWRILLDDFNRIYEKGENALPAKTTSYQRWANSLVQYGSSRKGQNEAKYWRNIQTKQVPALPMDYPYSGGNLYEELEVEGISLGQNQTNMLLTDAHKAFQTEINDLLLSALFLTIQEWTGENTLAVTLEGHGREDLMEGMDLSRTVGWFTSIFPVVFEIGPTEIGSVIKVVKETLRKVPNKGAGYGVLKYLSSSAVTEKTLSPEICFNYLGTFEGDGDVTYSRMPMGLQISGRNHQDHLLEWNGMVVDGVLQVTISYNPKVFDKSTIKMLGSLYRDHLVHLMEFCCGKEETELTPSDFSESDLTLDELDDIFGVLESKK</sequence>
<dbReference type="Proteomes" id="UP000295689">
    <property type="component" value="Unassembled WGS sequence"/>
</dbReference>
<dbReference type="GO" id="GO:0003824">
    <property type="term" value="F:catalytic activity"/>
    <property type="evidence" value="ECO:0007669"/>
    <property type="project" value="InterPro"/>
</dbReference>
<evidence type="ECO:0000256" key="1">
    <source>
        <dbReference type="ARBA" id="ARBA00001957"/>
    </source>
</evidence>
<dbReference type="RefSeq" id="WP_132011542.1">
    <property type="nucleotide sequence ID" value="NZ_JABUHM010000024.1"/>
</dbReference>
<evidence type="ECO:0000256" key="5">
    <source>
        <dbReference type="ARBA" id="ARBA00022737"/>
    </source>
</evidence>